<evidence type="ECO:0008006" key="5">
    <source>
        <dbReference type="Google" id="ProtNLM"/>
    </source>
</evidence>
<dbReference type="Pfam" id="PF21302">
    <property type="entry name" value="Zn_ribbon_RlmA"/>
    <property type="match status" value="1"/>
</dbReference>
<proteinExistence type="predicted"/>
<accession>A0ABX5VLQ7</accession>
<dbReference type="EMBL" id="CP040899">
    <property type="protein sequence ID" value="QDB79417.1"/>
    <property type="molecule type" value="Genomic_DNA"/>
</dbReference>
<dbReference type="CDD" id="cd02440">
    <property type="entry name" value="AdoMet_MTases"/>
    <property type="match status" value="1"/>
</dbReference>
<dbReference type="InterPro" id="IPR029063">
    <property type="entry name" value="SAM-dependent_MTases_sf"/>
</dbReference>
<evidence type="ECO:0000259" key="2">
    <source>
        <dbReference type="Pfam" id="PF21302"/>
    </source>
</evidence>
<name>A0ABX5VLQ7_9MICO</name>
<keyword evidence="4" id="KW-1185">Reference proteome</keyword>
<organism evidence="3 4">
    <name type="scientific">Georgenia wutianyii</name>
    <dbReference type="NCBI Taxonomy" id="2585135"/>
    <lineage>
        <taxon>Bacteria</taxon>
        <taxon>Bacillati</taxon>
        <taxon>Actinomycetota</taxon>
        <taxon>Actinomycetes</taxon>
        <taxon>Micrococcales</taxon>
        <taxon>Bogoriellaceae</taxon>
        <taxon>Georgenia</taxon>
    </lineage>
</organism>
<dbReference type="InterPro" id="IPR016718">
    <property type="entry name" value="rRNA_m1G-MeTrfase_A_prd"/>
</dbReference>
<reference evidence="3 4" key="1">
    <citation type="submission" date="2019-05" db="EMBL/GenBank/DDBJ databases">
        <title>Georgenia *** sp. nov., and Georgenia *** sp. nov., isolated from the intestinal contents of plateau pika (Ochotona curzoniae) in the Qinghai-Tibet plateau of China.</title>
        <authorList>
            <person name="Tian Z."/>
        </authorList>
    </citation>
    <scope>NUCLEOTIDE SEQUENCE [LARGE SCALE GENOMIC DNA]</scope>
    <source>
        <strain evidence="3 4">Z294</strain>
    </source>
</reference>
<evidence type="ECO:0000313" key="4">
    <source>
        <dbReference type="Proteomes" id="UP000313948"/>
    </source>
</evidence>
<dbReference type="RefSeq" id="WP_139948493.1">
    <property type="nucleotide sequence ID" value="NZ_CP040899.1"/>
</dbReference>
<dbReference type="InterPro" id="IPR041698">
    <property type="entry name" value="Methyltransf_25"/>
</dbReference>
<sequence>METPLDLVMDRLRCPVCTETLTRTERTVRCAAGHAFDIARQGYLTLLGGARPAVQGDTADMVAARTAFLAAGHYEPVARALAEAVRDVPAADDADHPLVLDLAGGTGYYLATVLDALPRALGVDVEISPYASRRAARAHPRLAAVRADVWQPLPLAAGSAAAVLSVFGPRNPAEIARVLTPGGRLVVVAPAQDHLAEIIGPLGMLTVAPDKEARLARQLADFTTTAERAVRYRATLTHADVVHEALMGPSAHHLDRDELLAAVAALPEPLAVTVSVTVSVHRA</sequence>
<dbReference type="InterPro" id="IPR048647">
    <property type="entry name" value="RlmA_N"/>
</dbReference>
<dbReference type="SUPFAM" id="SSF53335">
    <property type="entry name" value="S-adenosyl-L-methionine-dependent methyltransferases"/>
    <property type="match status" value="1"/>
</dbReference>
<evidence type="ECO:0000259" key="1">
    <source>
        <dbReference type="Pfam" id="PF13649"/>
    </source>
</evidence>
<dbReference type="PIRSF" id="PIRSF018249">
    <property type="entry name" value="MyrA_prd"/>
    <property type="match status" value="1"/>
</dbReference>
<feature type="domain" description="23S rRNA (guanine(745)-N(1))-methyltransferase N-terminal" evidence="2">
    <location>
        <begin position="13"/>
        <end position="47"/>
    </location>
</feature>
<protein>
    <recommendedName>
        <fullName evidence="5">Methyltransferase domain-containing protein</fullName>
    </recommendedName>
</protein>
<dbReference type="Pfam" id="PF13649">
    <property type="entry name" value="Methyltransf_25"/>
    <property type="match status" value="1"/>
</dbReference>
<dbReference type="Gene3D" id="3.40.50.150">
    <property type="entry name" value="Vaccinia Virus protein VP39"/>
    <property type="match status" value="1"/>
</dbReference>
<evidence type="ECO:0000313" key="3">
    <source>
        <dbReference type="EMBL" id="QDB79417.1"/>
    </source>
</evidence>
<dbReference type="Proteomes" id="UP000313948">
    <property type="component" value="Chromosome"/>
</dbReference>
<gene>
    <name evidence="3" type="ORF">FE251_08575</name>
</gene>
<feature type="domain" description="Methyltransferase" evidence="1">
    <location>
        <begin position="99"/>
        <end position="183"/>
    </location>
</feature>